<organism evidence="1 2">
    <name type="scientific">Podarcis lilfordi</name>
    <name type="common">Lilford's wall lizard</name>
    <dbReference type="NCBI Taxonomy" id="74358"/>
    <lineage>
        <taxon>Eukaryota</taxon>
        <taxon>Metazoa</taxon>
        <taxon>Chordata</taxon>
        <taxon>Craniata</taxon>
        <taxon>Vertebrata</taxon>
        <taxon>Euteleostomi</taxon>
        <taxon>Lepidosauria</taxon>
        <taxon>Squamata</taxon>
        <taxon>Bifurcata</taxon>
        <taxon>Unidentata</taxon>
        <taxon>Episquamata</taxon>
        <taxon>Laterata</taxon>
        <taxon>Lacertibaenia</taxon>
        <taxon>Lacertidae</taxon>
        <taxon>Podarcis</taxon>
    </lineage>
</organism>
<sequence>MLYSRVCYLCSLCCCLDKCINLAFGTFFFTFHIGQNASNPLLQFNARFETFNGDRVVVFNSDTGRERDLLLDLGLFVTVAFSFNAQDMVLEVFNRPIIRLPTPPGMQVVEHLAVTGDIDVKSISFSHLFLASGNGNFLK</sequence>
<dbReference type="AlphaFoldDB" id="A0AA35JZI1"/>
<proteinExistence type="predicted"/>
<reference evidence="1" key="1">
    <citation type="submission" date="2022-12" db="EMBL/GenBank/DDBJ databases">
        <authorList>
            <person name="Alioto T."/>
            <person name="Alioto T."/>
            <person name="Gomez Garrido J."/>
        </authorList>
    </citation>
    <scope>NUCLEOTIDE SEQUENCE</scope>
</reference>
<evidence type="ECO:0000313" key="1">
    <source>
        <dbReference type="EMBL" id="CAI5768079.1"/>
    </source>
</evidence>
<dbReference type="EMBL" id="OX395127">
    <property type="protein sequence ID" value="CAI5768079.1"/>
    <property type="molecule type" value="Genomic_DNA"/>
</dbReference>
<dbReference type="Proteomes" id="UP001178461">
    <property type="component" value="Chromosome 2"/>
</dbReference>
<accession>A0AA35JZI1</accession>
<dbReference type="InterPro" id="IPR013320">
    <property type="entry name" value="ConA-like_dom_sf"/>
</dbReference>
<evidence type="ECO:0008006" key="3">
    <source>
        <dbReference type="Google" id="ProtNLM"/>
    </source>
</evidence>
<dbReference type="SUPFAM" id="SSF49899">
    <property type="entry name" value="Concanavalin A-like lectins/glucanases"/>
    <property type="match status" value="1"/>
</dbReference>
<keyword evidence="2" id="KW-1185">Reference proteome</keyword>
<evidence type="ECO:0000313" key="2">
    <source>
        <dbReference type="Proteomes" id="UP001178461"/>
    </source>
</evidence>
<protein>
    <recommendedName>
        <fullName evidence="3">Galectin</fullName>
    </recommendedName>
</protein>
<name>A0AA35JZI1_9SAUR</name>
<gene>
    <name evidence="1" type="ORF">PODLI_1B012522</name>
</gene>
<dbReference type="Gene3D" id="2.60.120.200">
    <property type="match status" value="1"/>
</dbReference>